<dbReference type="InterPro" id="IPR033556">
    <property type="entry name" value="PLA"/>
</dbReference>
<dbReference type="OrthoDB" id="426718at2759"/>
<dbReference type="InterPro" id="IPR002921">
    <property type="entry name" value="Fungal_lipase-type"/>
</dbReference>
<evidence type="ECO:0000256" key="5">
    <source>
        <dbReference type="RuleBase" id="RU367093"/>
    </source>
</evidence>
<organism evidence="7 8">
    <name type="scientific">Gossypium australe</name>
    <dbReference type="NCBI Taxonomy" id="47621"/>
    <lineage>
        <taxon>Eukaryota</taxon>
        <taxon>Viridiplantae</taxon>
        <taxon>Streptophyta</taxon>
        <taxon>Embryophyta</taxon>
        <taxon>Tracheophyta</taxon>
        <taxon>Spermatophyta</taxon>
        <taxon>Magnoliopsida</taxon>
        <taxon>eudicotyledons</taxon>
        <taxon>Gunneridae</taxon>
        <taxon>Pentapetalae</taxon>
        <taxon>rosids</taxon>
        <taxon>malvids</taxon>
        <taxon>Malvales</taxon>
        <taxon>Malvaceae</taxon>
        <taxon>Malvoideae</taxon>
        <taxon>Gossypium</taxon>
    </lineage>
</organism>
<comment type="caution">
    <text evidence="7">The sequence shown here is derived from an EMBL/GenBank/DDBJ whole genome shotgun (WGS) entry which is preliminary data.</text>
</comment>
<keyword evidence="4 5" id="KW-0443">Lipid metabolism</keyword>
<keyword evidence="2 5" id="KW-0378">Hydrolase</keyword>
<dbReference type="AlphaFoldDB" id="A0A5B6VRF2"/>
<evidence type="ECO:0000313" key="8">
    <source>
        <dbReference type="Proteomes" id="UP000325315"/>
    </source>
</evidence>
<proteinExistence type="inferred from homology"/>
<feature type="domain" description="Fungal lipase-type" evidence="6">
    <location>
        <begin position="17"/>
        <end position="115"/>
    </location>
</feature>
<evidence type="ECO:0000313" key="7">
    <source>
        <dbReference type="EMBL" id="KAA3471624.1"/>
    </source>
</evidence>
<dbReference type="Gene3D" id="3.40.50.1820">
    <property type="entry name" value="alpha/beta hydrolase"/>
    <property type="match status" value="2"/>
</dbReference>
<gene>
    <name evidence="7" type="ORF">EPI10_017224</name>
</gene>
<dbReference type="Pfam" id="PF01764">
    <property type="entry name" value="Lipase_3"/>
    <property type="match status" value="1"/>
</dbReference>
<reference evidence="8" key="1">
    <citation type="journal article" date="2019" name="Plant Biotechnol. J.">
        <title>Genome sequencing of the Australian wild diploid species Gossypium australe highlights disease resistance and delayed gland morphogenesis.</title>
        <authorList>
            <person name="Cai Y."/>
            <person name="Cai X."/>
            <person name="Wang Q."/>
            <person name="Wang P."/>
            <person name="Zhang Y."/>
            <person name="Cai C."/>
            <person name="Xu Y."/>
            <person name="Wang K."/>
            <person name="Zhou Z."/>
            <person name="Wang C."/>
            <person name="Geng S."/>
            <person name="Li B."/>
            <person name="Dong Q."/>
            <person name="Hou Y."/>
            <person name="Wang H."/>
            <person name="Ai P."/>
            <person name="Liu Z."/>
            <person name="Yi F."/>
            <person name="Sun M."/>
            <person name="An G."/>
            <person name="Cheng J."/>
            <person name="Zhang Y."/>
            <person name="Shi Q."/>
            <person name="Xie Y."/>
            <person name="Shi X."/>
            <person name="Chang Y."/>
            <person name="Huang F."/>
            <person name="Chen Y."/>
            <person name="Hong S."/>
            <person name="Mi L."/>
            <person name="Sun Q."/>
            <person name="Zhang L."/>
            <person name="Zhou B."/>
            <person name="Peng R."/>
            <person name="Zhang X."/>
            <person name="Liu F."/>
        </authorList>
    </citation>
    <scope>NUCLEOTIDE SEQUENCE [LARGE SCALE GENOMIC DNA]</scope>
    <source>
        <strain evidence="8">cv. PA1801</strain>
    </source>
</reference>
<comment type="similarity">
    <text evidence="1 5">Belongs to the AB hydrolase superfamily. Lipase family.</text>
</comment>
<dbReference type="PANTHER" id="PTHR31828">
    <property type="entry name" value="PHOSPHOLIPASE A1-IIGAMMA"/>
    <property type="match status" value="1"/>
</dbReference>
<dbReference type="GO" id="GO:0008970">
    <property type="term" value="F:phospholipase A1 activity"/>
    <property type="evidence" value="ECO:0007669"/>
    <property type="project" value="UniProtKB-UniRule"/>
</dbReference>
<dbReference type="EMBL" id="SMMG02000006">
    <property type="protein sequence ID" value="KAA3471624.1"/>
    <property type="molecule type" value="Genomic_DNA"/>
</dbReference>
<evidence type="ECO:0000256" key="3">
    <source>
        <dbReference type="ARBA" id="ARBA00022963"/>
    </source>
</evidence>
<dbReference type="SUPFAM" id="SSF53474">
    <property type="entry name" value="alpha/beta-Hydrolases"/>
    <property type="match status" value="1"/>
</dbReference>
<dbReference type="Proteomes" id="UP000325315">
    <property type="component" value="Unassembled WGS sequence"/>
</dbReference>
<name>A0A5B6VRF2_9ROSI</name>
<comment type="function">
    <text evidence="5">Acylhydrolase that catalyzes the hydrolysis of phospholipids at the sn-1 position.</text>
</comment>
<evidence type="ECO:0000256" key="4">
    <source>
        <dbReference type="ARBA" id="ARBA00023098"/>
    </source>
</evidence>
<keyword evidence="8" id="KW-1185">Reference proteome</keyword>
<evidence type="ECO:0000259" key="6">
    <source>
        <dbReference type="Pfam" id="PF01764"/>
    </source>
</evidence>
<dbReference type="PANTHER" id="PTHR31828:SF20">
    <property type="entry name" value="PHOSPHOLIPASE A1"/>
    <property type="match status" value="1"/>
</dbReference>
<evidence type="ECO:0000256" key="1">
    <source>
        <dbReference type="ARBA" id="ARBA00010701"/>
    </source>
</evidence>
<dbReference type="EC" id="3.1.1.-" evidence="5"/>
<keyword evidence="3 5" id="KW-0442">Lipid degradation</keyword>
<protein>
    <recommendedName>
        <fullName evidence="5">Phospholipase A1</fullName>
        <ecNumber evidence="5">3.1.1.-</ecNumber>
    </recommendedName>
</protein>
<dbReference type="GO" id="GO:0016042">
    <property type="term" value="P:lipid catabolic process"/>
    <property type="evidence" value="ECO:0007669"/>
    <property type="project" value="UniProtKB-UniRule"/>
</dbReference>
<evidence type="ECO:0000256" key="2">
    <source>
        <dbReference type="ARBA" id="ARBA00022801"/>
    </source>
</evidence>
<dbReference type="InterPro" id="IPR029058">
    <property type="entry name" value="AB_hydrolase_fold"/>
</dbReference>
<accession>A0A5B6VRF2</accession>
<sequence length="230" mass="25750">MSTDEGKRGLGRRDVLVAWRGAKTGTEWFNDMKFLQQTPSDLFPIAGADNVKVHGGFLSLYTGTVPDSTHSKTSAREQVLDAVKELIVNNLGGALATLTAMDIIANGYKKPTTSKVPFMVTALVVSSCRKHRVGILTGKVAFWQSNAVNEDEHETEQLTIIDGWLNKVDSSHNMDVYMHGVAIENIEDTTLVSELDYDLPLVNKYLDRVKEEYRFSPDWWVGENRKKMVE</sequence>